<evidence type="ECO:0000256" key="5">
    <source>
        <dbReference type="ARBA" id="ARBA00022723"/>
    </source>
</evidence>
<evidence type="ECO:0000256" key="4">
    <source>
        <dbReference type="ARBA" id="ARBA00012895"/>
    </source>
</evidence>
<sequence length="641" mass="71257">MVKNKSEYGASNIQVLQGLEAVRKRPAMYIGSTDREGLHHIFTEILDNSVDEAIGGYCNRIWVKLYKDGSISVKDNGRGIPVEIHSQTKVSTLETVMTNLHAGGKFEEGAYKVSGGLHGVGMKCTNALSEWMVTTVVREGEIYQQEYKRGIPQAPVKKVGKTKEGSGTEHRFMPDDEIFTETEFDFKEIIKKCRQHAYLTAGLKISVFDERVEEGKPPKIFDLYFEDGIKSYVLFMNIDEKLVNEIPFYVNKGHEGVVVEAAIQYTNSMDENVKCYTNNIINPEGGTHLSGFRTALTGAINTYAQKSELLKGLTTTLNGDDVREGLTAVISVKVANPQFEGQTKIKLNNPEVKNAVAKVIRDELLVYFDEHPKEAKAIIDKAILSYKAKAAAKAARDAVIRKSALESTTLPGKLADCISNNPADSELYIVEGDSAGGSAKQGRDRHTQAVLPLRGKIINTHKYRVDRVLGNNEFKDITTALGVGIGTTLDVSKLRYHKIIIMSDADVDGLHITTLVLTLLFRFFKPLIDGGYVYVAQPPLHKVEIGKKKYYFLNDGEKDAFVKKAKAAGKSPVANRFKGLGEMNPQQLWDTTMDPETRALKQVHIADAEEAEKVFEMLMGAEVPPRRRFIQKYAKRANLDV</sequence>
<dbReference type="FunFam" id="3.30.565.10:FF:000002">
    <property type="entry name" value="DNA gyrase subunit B"/>
    <property type="match status" value="1"/>
</dbReference>
<evidence type="ECO:0000256" key="1">
    <source>
        <dbReference type="ARBA" id="ARBA00000185"/>
    </source>
</evidence>
<evidence type="ECO:0000256" key="6">
    <source>
        <dbReference type="ARBA" id="ARBA00022741"/>
    </source>
</evidence>
<dbReference type="FunFam" id="3.40.50.670:FF:000002">
    <property type="entry name" value="DNA gyrase subunit B"/>
    <property type="match status" value="1"/>
</dbReference>
<dbReference type="PANTHER" id="PTHR45866:SF1">
    <property type="entry name" value="DNA GYRASE SUBUNIT B, MITOCHONDRIAL"/>
    <property type="match status" value="1"/>
</dbReference>
<dbReference type="InterPro" id="IPR018522">
    <property type="entry name" value="TopoIIA_CS"/>
</dbReference>
<dbReference type="Pfam" id="PF00204">
    <property type="entry name" value="DNA_gyraseB"/>
    <property type="match status" value="1"/>
</dbReference>
<dbReference type="CDD" id="cd16928">
    <property type="entry name" value="HATPase_GyrB-like"/>
    <property type="match status" value="1"/>
</dbReference>
<gene>
    <name evidence="13" type="ORF">UR61_C0021G0002</name>
</gene>
<evidence type="ECO:0000256" key="9">
    <source>
        <dbReference type="ARBA" id="ARBA00023029"/>
    </source>
</evidence>
<keyword evidence="8" id="KW-0460">Magnesium</keyword>
<dbReference type="InterPro" id="IPR003594">
    <property type="entry name" value="HATPase_dom"/>
</dbReference>
<evidence type="ECO:0000256" key="7">
    <source>
        <dbReference type="ARBA" id="ARBA00022840"/>
    </source>
</evidence>
<dbReference type="PANTHER" id="PTHR45866">
    <property type="entry name" value="DNA GYRASE/TOPOISOMERASE SUBUNIT B"/>
    <property type="match status" value="1"/>
</dbReference>
<dbReference type="SMART" id="SM00433">
    <property type="entry name" value="TOP2c"/>
    <property type="match status" value="1"/>
</dbReference>
<protein>
    <recommendedName>
        <fullName evidence="4">DNA topoisomerase (ATP-hydrolyzing)</fullName>
        <ecNumber evidence="4">5.6.2.2</ecNumber>
    </recommendedName>
</protein>
<dbReference type="InterPro" id="IPR013506">
    <property type="entry name" value="Topo_IIA_bsu_dom2"/>
</dbReference>
<evidence type="ECO:0000256" key="8">
    <source>
        <dbReference type="ARBA" id="ARBA00022842"/>
    </source>
</evidence>
<proteinExistence type="inferred from homology"/>
<evidence type="ECO:0000256" key="2">
    <source>
        <dbReference type="ARBA" id="ARBA00001946"/>
    </source>
</evidence>
<dbReference type="InterPro" id="IPR013759">
    <property type="entry name" value="Topo_IIA_B_C"/>
</dbReference>
<dbReference type="Gene3D" id="3.40.50.670">
    <property type="match status" value="1"/>
</dbReference>
<dbReference type="SUPFAM" id="SSF54211">
    <property type="entry name" value="Ribosomal protein S5 domain 2-like"/>
    <property type="match status" value="1"/>
</dbReference>
<dbReference type="InterPro" id="IPR001241">
    <property type="entry name" value="Topo_IIA"/>
</dbReference>
<dbReference type="Proteomes" id="UP000033866">
    <property type="component" value="Unassembled WGS sequence"/>
</dbReference>
<organism evidence="13 14">
    <name type="scientific">candidate division WS6 bacterium GW2011_GWE1_34_7</name>
    <dbReference type="NCBI Taxonomy" id="1619093"/>
    <lineage>
        <taxon>Bacteria</taxon>
        <taxon>Candidatus Dojkabacteria</taxon>
    </lineage>
</organism>
<dbReference type="SUPFAM" id="SSF55874">
    <property type="entry name" value="ATPase domain of HSP90 chaperone/DNA topoisomerase II/histidine kinase"/>
    <property type="match status" value="1"/>
</dbReference>
<evidence type="ECO:0000259" key="12">
    <source>
        <dbReference type="PROSITE" id="PS50880"/>
    </source>
</evidence>
<dbReference type="PRINTS" id="PR01159">
    <property type="entry name" value="DNAGYRASEB"/>
</dbReference>
<comment type="caution">
    <text evidence="13">The sequence shown here is derived from an EMBL/GenBank/DDBJ whole genome shotgun (WGS) entry which is preliminary data.</text>
</comment>
<dbReference type="NCBIfam" id="NF004189">
    <property type="entry name" value="PRK05644.1"/>
    <property type="match status" value="1"/>
</dbReference>
<dbReference type="PATRIC" id="fig|1619093.3.peg.251"/>
<keyword evidence="10" id="KW-0238">DNA-binding</keyword>
<accession>A0A0G0DQX8</accession>
<keyword evidence="9" id="KW-0799">Topoisomerase</keyword>
<dbReference type="AlphaFoldDB" id="A0A0G0DQX8"/>
<dbReference type="SMART" id="SM00387">
    <property type="entry name" value="HATPase_c"/>
    <property type="match status" value="1"/>
</dbReference>
<comment type="cofactor">
    <cofactor evidence="2">
        <name>Mg(2+)</name>
        <dbReference type="ChEBI" id="CHEBI:18420"/>
    </cofactor>
</comment>
<evidence type="ECO:0000313" key="14">
    <source>
        <dbReference type="Proteomes" id="UP000033866"/>
    </source>
</evidence>
<keyword evidence="7" id="KW-0067">ATP-binding</keyword>
<evidence type="ECO:0000256" key="10">
    <source>
        <dbReference type="ARBA" id="ARBA00023125"/>
    </source>
</evidence>
<dbReference type="Pfam" id="PF01751">
    <property type="entry name" value="Toprim"/>
    <property type="match status" value="1"/>
</dbReference>
<comment type="similarity">
    <text evidence="3">Belongs to the type II topoisomerase GyrB family.</text>
</comment>
<dbReference type="Gene3D" id="3.30.565.10">
    <property type="entry name" value="Histidine kinase-like ATPase, C-terminal domain"/>
    <property type="match status" value="1"/>
</dbReference>
<dbReference type="Pfam" id="PF00986">
    <property type="entry name" value="DNA_gyraseB_C"/>
    <property type="match status" value="1"/>
</dbReference>
<keyword evidence="6" id="KW-0547">Nucleotide-binding</keyword>
<name>A0A0G0DQX8_9BACT</name>
<dbReference type="InterPro" id="IPR014721">
    <property type="entry name" value="Ribsml_uS5_D2-typ_fold_subgr"/>
</dbReference>
<comment type="catalytic activity">
    <reaction evidence="1">
        <text>ATP-dependent breakage, passage and rejoining of double-stranded DNA.</text>
        <dbReference type="EC" id="5.6.2.2"/>
    </reaction>
</comment>
<dbReference type="GO" id="GO:0005524">
    <property type="term" value="F:ATP binding"/>
    <property type="evidence" value="ECO:0007669"/>
    <property type="project" value="UniProtKB-KW"/>
</dbReference>
<dbReference type="InterPro" id="IPR013760">
    <property type="entry name" value="Topo_IIA-like_dom_sf"/>
</dbReference>
<dbReference type="EMBL" id="LBPV01000021">
    <property type="protein sequence ID" value="KKP65470.1"/>
    <property type="molecule type" value="Genomic_DNA"/>
</dbReference>
<feature type="domain" description="Toprim" evidence="12">
    <location>
        <begin position="425"/>
        <end position="539"/>
    </location>
</feature>
<dbReference type="InterPro" id="IPR020568">
    <property type="entry name" value="Ribosomal_Su5_D2-typ_SF"/>
</dbReference>
<dbReference type="PROSITE" id="PS50880">
    <property type="entry name" value="TOPRIM"/>
    <property type="match status" value="1"/>
</dbReference>
<dbReference type="InterPro" id="IPR036890">
    <property type="entry name" value="HATPase_C_sf"/>
</dbReference>
<keyword evidence="5" id="KW-0479">Metal-binding</keyword>
<dbReference type="PRINTS" id="PR00418">
    <property type="entry name" value="TPI2FAMILY"/>
</dbReference>
<dbReference type="InterPro" id="IPR002288">
    <property type="entry name" value="DNA_gyrase_B_C"/>
</dbReference>
<dbReference type="GO" id="GO:0006265">
    <property type="term" value="P:DNA topological change"/>
    <property type="evidence" value="ECO:0007669"/>
    <property type="project" value="InterPro"/>
</dbReference>
<dbReference type="PROSITE" id="PS00177">
    <property type="entry name" value="TOPOISOMERASE_II"/>
    <property type="match status" value="1"/>
</dbReference>
<evidence type="ECO:0000256" key="11">
    <source>
        <dbReference type="ARBA" id="ARBA00023235"/>
    </source>
</evidence>
<dbReference type="InterPro" id="IPR006171">
    <property type="entry name" value="TOPRIM_dom"/>
</dbReference>
<dbReference type="CDD" id="cd00822">
    <property type="entry name" value="TopoII_Trans_DNA_gyrase"/>
    <property type="match status" value="1"/>
</dbReference>
<dbReference type="GO" id="GO:0046872">
    <property type="term" value="F:metal ion binding"/>
    <property type="evidence" value="ECO:0007669"/>
    <property type="project" value="UniProtKB-KW"/>
</dbReference>
<evidence type="ECO:0000313" key="13">
    <source>
        <dbReference type="EMBL" id="KKP65470.1"/>
    </source>
</evidence>
<keyword evidence="11" id="KW-0413">Isomerase</keyword>
<dbReference type="SUPFAM" id="SSF56719">
    <property type="entry name" value="Type II DNA topoisomerase"/>
    <property type="match status" value="1"/>
</dbReference>
<dbReference type="InterPro" id="IPR000565">
    <property type="entry name" value="Topo_IIA_B"/>
</dbReference>
<dbReference type="Gene3D" id="3.30.230.10">
    <property type="match status" value="1"/>
</dbReference>
<reference evidence="13 14" key="1">
    <citation type="journal article" date="2015" name="Nature">
        <title>rRNA introns, odd ribosomes, and small enigmatic genomes across a large radiation of phyla.</title>
        <authorList>
            <person name="Brown C.T."/>
            <person name="Hug L.A."/>
            <person name="Thomas B.C."/>
            <person name="Sharon I."/>
            <person name="Castelle C.J."/>
            <person name="Singh A."/>
            <person name="Wilkins M.J."/>
            <person name="Williams K.H."/>
            <person name="Banfield J.F."/>
        </authorList>
    </citation>
    <scope>NUCLEOTIDE SEQUENCE [LARGE SCALE GENOMIC DNA]</scope>
</reference>
<dbReference type="GO" id="GO:0003677">
    <property type="term" value="F:DNA binding"/>
    <property type="evidence" value="ECO:0007669"/>
    <property type="project" value="UniProtKB-KW"/>
</dbReference>
<evidence type="ECO:0000256" key="3">
    <source>
        <dbReference type="ARBA" id="ARBA00010708"/>
    </source>
</evidence>
<dbReference type="FunFam" id="3.30.230.10:FF:000005">
    <property type="entry name" value="DNA gyrase subunit B"/>
    <property type="match status" value="1"/>
</dbReference>
<dbReference type="EC" id="5.6.2.2" evidence="4"/>
<dbReference type="GO" id="GO:0034335">
    <property type="term" value="F:DNA negative supercoiling activity"/>
    <property type="evidence" value="ECO:0007669"/>
    <property type="project" value="UniProtKB-ARBA"/>
</dbReference>
<dbReference type="Pfam" id="PF02518">
    <property type="entry name" value="HATPase_c"/>
    <property type="match status" value="1"/>
</dbReference>